<dbReference type="Proteomes" id="UP000018680">
    <property type="component" value="Chromosome"/>
</dbReference>
<reference evidence="1 2" key="1">
    <citation type="journal article" date="2015" name="Stand. Genomic Sci.">
        <title>Complete genome sequence and description of Salinispira pacifica gen. nov., sp. nov., a novel spirochaete isolated form a hypersaline microbial mat.</title>
        <authorList>
            <person name="Ben Hania W."/>
            <person name="Joseph M."/>
            <person name="Schumann P."/>
            <person name="Bunk B."/>
            <person name="Fiebig A."/>
            <person name="Sproer C."/>
            <person name="Klenk H.P."/>
            <person name="Fardeau M.L."/>
            <person name="Spring S."/>
        </authorList>
    </citation>
    <scope>NUCLEOTIDE SEQUENCE [LARGE SCALE GENOMIC DNA]</scope>
    <source>
        <strain evidence="1 2">L21-RPul-D2</strain>
    </source>
</reference>
<dbReference type="HOGENOM" id="CLU_3140503_0_0_12"/>
<gene>
    <name evidence="1" type="ORF">L21SP2_0935</name>
</gene>
<dbReference type="AlphaFoldDB" id="V5WFD4"/>
<dbReference type="KEGG" id="slr:L21SP2_0935"/>
<dbReference type="EMBL" id="CP006939">
    <property type="protein sequence ID" value="AHC14355.1"/>
    <property type="molecule type" value="Genomic_DNA"/>
</dbReference>
<protein>
    <submittedName>
        <fullName evidence="1">Uncharacterized protein</fullName>
    </submittedName>
</protein>
<sequence length="49" mass="5270">MYISPGSVFVDSLVPDAGNTLPVIRCLGSGGNIPVKSKRRFLRRPIDVA</sequence>
<evidence type="ECO:0000313" key="2">
    <source>
        <dbReference type="Proteomes" id="UP000018680"/>
    </source>
</evidence>
<name>V5WFD4_9SPIO</name>
<organism evidence="1 2">
    <name type="scientific">Salinispira pacifica</name>
    <dbReference type="NCBI Taxonomy" id="1307761"/>
    <lineage>
        <taxon>Bacteria</taxon>
        <taxon>Pseudomonadati</taxon>
        <taxon>Spirochaetota</taxon>
        <taxon>Spirochaetia</taxon>
        <taxon>Spirochaetales</taxon>
        <taxon>Spirochaetaceae</taxon>
        <taxon>Salinispira</taxon>
    </lineage>
</organism>
<dbReference type="STRING" id="1307761.L21SP2_0935"/>
<proteinExistence type="predicted"/>
<evidence type="ECO:0000313" key="1">
    <source>
        <dbReference type="EMBL" id="AHC14355.1"/>
    </source>
</evidence>
<keyword evidence="2" id="KW-1185">Reference proteome</keyword>
<accession>V5WFD4</accession>